<sequence>MGNGAGGGDGDQDSEPGWRAVCPGPGRGLGSNSANAEHRTGGAVMRGADTAVGRGGPAISLTKVQETAPALVSLYKSAGASLEKHGLGGHRAAVYLVLDYSGSMKPYYQDGSVQALADRVLGLSSHLDDDGTVPVVFFSTDVDAVTDIALDNHHGRIDKIVAGLGHMGKTSYHLAMDAVIDHYLDSGSTAPALVVFQTDGGPINKLAAERYLCKAAKLPLFWQFVGFGNTRSNQFDFLRKLDELPVPAKRPVDNAGYFHAGLDPRKVPDRKLYDRLVAEFPLWLTAAREQGIVR</sequence>
<evidence type="ECO:0000313" key="3">
    <source>
        <dbReference type="EMBL" id="EFE73781.2"/>
    </source>
</evidence>
<evidence type="ECO:0000259" key="2">
    <source>
        <dbReference type="PROSITE" id="PS50234"/>
    </source>
</evidence>
<proteinExistence type="predicted"/>
<feature type="domain" description="VWFA" evidence="2">
    <location>
        <begin position="93"/>
        <end position="276"/>
    </location>
</feature>
<name>D6AR79_STRFL</name>
<dbReference type="Gene3D" id="3.40.50.410">
    <property type="entry name" value="von Willebrand factor, type A domain"/>
    <property type="match status" value="1"/>
</dbReference>
<evidence type="ECO:0000313" key="4">
    <source>
        <dbReference type="Proteomes" id="UP000003986"/>
    </source>
</evidence>
<dbReference type="CDD" id="cd00198">
    <property type="entry name" value="vWFA"/>
    <property type="match status" value="1"/>
</dbReference>
<dbReference type="InterPro" id="IPR036465">
    <property type="entry name" value="vWFA_dom_sf"/>
</dbReference>
<dbReference type="Pfam" id="PF10138">
    <property type="entry name" value="vWA-TerF-like"/>
    <property type="match status" value="1"/>
</dbReference>
<evidence type="ECO:0000256" key="1">
    <source>
        <dbReference type="SAM" id="MobiDB-lite"/>
    </source>
</evidence>
<reference evidence="4" key="1">
    <citation type="submission" date="2008-10" db="EMBL/GenBank/DDBJ databases">
        <authorList>
            <person name="Molnar K."/>
        </authorList>
    </citation>
    <scope>NUCLEOTIDE SEQUENCE [LARGE SCALE GENOMIC DNA]</scope>
    <source>
        <strain evidence="4">NRRL 15998</strain>
    </source>
</reference>
<accession>D6AR79</accession>
<dbReference type="AlphaFoldDB" id="D6AR79"/>
<gene>
    <name evidence="3" type="ORF">SSGG_01147</name>
</gene>
<protein>
    <submittedName>
        <fullName evidence="3">Toxic cation resistance protein</fullName>
    </submittedName>
</protein>
<dbReference type="InterPro" id="IPR019303">
    <property type="entry name" value="vWA_TerF_C"/>
</dbReference>
<organism evidence="3 4">
    <name type="scientific">Streptomyces filamentosus NRRL 15998</name>
    <dbReference type="NCBI Taxonomy" id="457431"/>
    <lineage>
        <taxon>Bacteria</taxon>
        <taxon>Bacillati</taxon>
        <taxon>Actinomycetota</taxon>
        <taxon>Actinomycetes</taxon>
        <taxon>Kitasatosporales</taxon>
        <taxon>Streptomycetaceae</taxon>
        <taxon>Streptomyces</taxon>
    </lineage>
</organism>
<dbReference type="PROSITE" id="PS50234">
    <property type="entry name" value="VWFA"/>
    <property type="match status" value="1"/>
</dbReference>
<dbReference type="SUPFAM" id="SSF53300">
    <property type="entry name" value="vWA-like"/>
    <property type="match status" value="1"/>
</dbReference>
<reference evidence="4" key="2">
    <citation type="submission" date="2008-12" db="EMBL/GenBank/DDBJ databases">
        <title>Annotation of Streptomyces roseosporus strain NRRL 15998.</title>
        <authorList>
            <consortium name="The Broad Institute Genome Sequencing Platform"/>
            <consortium name="Broad Institute Microbial Sequencing Center"/>
            <person name="Fischbach M."/>
            <person name="Ward D."/>
            <person name="Young S."/>
            <person name="Kodira C.D."/>
            <person name="Zeng Q."/>
            <person name="Koehrsen M."/>
            <person name="Godfrey P."/>
            <person name="Alvarado L."/>
            <person name="Berlin A.M."/>
            <person name="Borenstein D."/>
            <person name="Chen Z."/>
            <person name="Engels R."/>
            <person name="Freedman E."/>
            <person name="Gellesch M."/>
            <person name="Goldberg J."/>
            <person name="Griggs A."/>
            <person name="Gujja S."/>
            <person name="Heiman D.I."/>
            <person name="Hepburn T.A."/>
            <person name="Howarth C."/>
            <person name="Jen D."/>
            <person name="Larson L."/>
            <person name="Lewis B."/>
            <person name="Mehta T."/>
            <person name="Park D."/>
            <person name="Pearson M."/>
            <person name="Roberts A."/>
            <person name="Saif S."/>
            <person name="Shea T.D."/>
            <person name="Shenoy N."/>
            <person name="Sisk P."/>
            <person name="Stolte C."/>
            <person name="Sykes S.N."/>
            <person name="Walk T."/>
            <person name="White J."/>
            <person name="Yandava C."/>
            <person name="Straight P."/>
            <person name="Clardy J."/>
            <person name="Hung D."/>
            <person name="Kolter R."/>
            <person name="Mekalanos J."/>
            <person name="Walker S."/>
            <person name="Walsh C.T."/>
            <person name="Wieland B.L.C."/>
            <person name="Ilzarbe M."/>
            <person name="Galagan J."/>
            <person name="Nusbaum C."/>
            <person name="Birren B."/>
        </authorList>
    </citation>
    <scope>NUCLEOTIDE SEQUENCE [LARGE SCALE GENOMIC DNA]</scope>
    <source>
        <strain evidence="4">NRRL 15998</strain>
    </source>
</reference>
<dbReference type="Proteomes" id="UP000003986">
    <property type="component" value="Unassembled WGS sequence"/>
</dbReference>
<feature type="region of interest" description="Disordered" evidence="1">
    <location>
        <begin position="1"/>
        <end position="37"/>
    </location>
</feature>
<dbReference type="EMBL" id="DS999644">
    <property type="protein sequence ID" value="EFE73781.2"/>
    <property type="molecule type" value="Genomic_DNA"/>
</dbReference>
<dbReference type="InterPro" id="IPR002035">
    <property type="entry name" value="VWF_A"/>
</dbReference>
<dbReference type="SMART" id="SM00327">
    <property type="entry name" value="VWA"/>
    <property type="match status" value="1"/>
</dbReference>